<dbReference type="Proteomes" id="UP001549921">
    <property type="component" value="Unassembled WGS sequence"/>
</dbReference>
<evidence type="ECO:0000313" key="2">
    <source>
        <dbReference type="Proteomes" id="UP001549921"/>
    </source>
</evidence>
<organism evidence="1 2">
    <name type="scientific">Loxostege sticticalis</name>
    <name type="common">Beet webworm moth</name>
    <dbReference type="NCBI Taxonomy" id="481309"/>
    <lineage>
        <taxon>Eukaryota</taxon>
        <taxon>Metazoa</taxon>
        <taxon>Ecdysozoa</taxon>
        <taxon>Arthropoda</taxon>
        <taxon>Hexapoda</taxon>
        <taxon>Insecta</taxon>
        <taxon>Pterygota</taxon>
        <taxon>Neoptera</taxon>
        <taxon>Endopterygota</taxon>
        <taxon>Lepidoptera</taxon>
        <taxon>Glossata</taxon>
        <taxon>Ditrysia</taxon>
        <taxon>Pyraloidea</taxon>
        <taxon>Crambidae</taxon>
        <taxon>Pyraustinae</taxon>
        <taxon>Loxostege</taxon>
    </lineage>
</organism>
<proteinExistence type="predicted"/>
<comment type="caution">
    <text evidence="1">The sequence shown here is derived from an EMBL/GenBank/DDBJ whole genome shotgun (WGS) entry which is preliminary data.</text>
</comment>
<accession>A0ABD0SUG5</accession>
<dbReference type="EMBL" id="JBEDNZ010000015">
    <property type="protein sequence ID" value="KAL0829399.1"/>
    <property type="molecule type" value="Genomic_DNA"/>
</dbReference>
<name>A0ABD0SUG5_LOXSC</name>
<protein>
    <submittedName>
        <fullName evidence="1">Uncharacterized protein</fullName>
    </submittedName>
</protein>
<evidence type="ECO:0000313" key="1">
    <source>
        <dbReference type="EMBL" id="KAL0829399.1"/>
    </source>
</evidence>
<gene>
    <name evidence="1" type="ORF">ABMA28_004173</name>
</gene>
<sequence length="153" mass="17543">MVPERANVDYFNTKYVENVKFNVRRNGRKSVYIVNIEATIKHAWGDNISLHVSMYELLQYEYKPTFVEFHFEHVCKMLNSDPLIGKALLDAAAKAGITTCPVPPKHYILANMSVEFANFPYVWPFEKAKGIGIILHGKTVIGKGSLYMRFLQK</sequence>
<reference evidence="1 2" key="1">
    <citation type="submission" date="2024-06" db="EMBL/GenBank/DDBJ databases">
        <title>A chromosome-level genome assembly of beet webworm, Loxostege sticticalis.</title>
        <authorList>
            <person name="Zhang Y."/>
        </authorList>
    </citation>
    <scope>NUCLEOTIDE SEQUENCE [LARGE SCALE GENOMIC DNA]</scope>
    <source>
        <strain evidence="1">AQ028</strain>
        <tissue evidence="1">Male pupae</tissue>
    </source>
</reference>
<dbReference type="AlphaFoldDB" id="A0ABD0SUG5"/>